<dbReference type="SUPFAM" id="SSF52540">
    <property type="entry name" value="P-loop containing nucleoside triphosphate hydrolases"/>
    <property type="match status" value="1"/>
</dbReference>
<organism evidence="2 3">
    <name type="scientific">Pseudoluteimonas lycopersici</name>
    <dbReference type="NCBI Taxonomy" id="1324796"/>
    <lineage>
        <taxon>Bacteria</taxon>
        <taxon>Pseudomonadati</taxon>
        <taxon>Pseudomonadota</taxon>
        <taxon>Gammaproteobacteria</taxon>
        <taxon>Lysobacterales</taxon>
        <taxon>Lysobacteraceae</taxon>
        <taxon>Pseudoluteimonas</taxon>
    </lineage>
</organism>
<keyword evidence="2" id="KW-0808">Transferase</keyword>
<dbReference type="InterPro" id="IPR027417">
    <property type="entry name" value="P-loop_NTPase"/>
</dbReference>
<dbReference type="Proteomes" id="UP000315891">
    <property type="component" value="Chromosome"/>
</dbReference>
<name>A0A516V7C7_9GAMM</name>
<protein>
    <submittedName>
        <fullName evidence="2">Glycosyltransferase</fullName>
    </submittedName>
</protein>
<reference evidence="2 3" key="1">
    <citation type="submission" date="2019-07" db="EMBL/GenBank/DDBJ databases">
        <title>Lysobacter weifangensis sp. nov., isolated from bensulfuron-methyl contaminated farmland soil.</title>
        <authorList>
            <person name="Zhao H."/>
        </authorList>
    </citation>
    <scope>NUCLEOTIDE SEQUENCE [LARGE SCALE GENOMIC DNA]</scope>
    <source>
        <strain evidence="2 3">CC-Bw-6</strain>
    </source>
</reference>
<dbReference type="Gene3D" id="1.20.120.20">
    <property type="entry name" value="Apolipoprotein"/>
    <property type="match status" value="1"/>
</dbReference>
<dbReference type="CDD" id="cd04186">
    <property type="entry name" value="GT_2_like_c"/>
    <property type="match status" value="1"/>
</dbReference>
<dbReference type="EMBL" id="CP041742">
    <property type="protein sequence ID" value="QDQ74413.1"/>
    <property type="molecule type" value="Genomic_DNA"/>
</dbReference>
<dbReference type="OrthoDB" id="9179784at2"/>
<proteinExistence type="predicted"/>
<accession>A0A516V7C7</accession>
<dbReference type="Gene3D" id="3.90.550.10">
    <property type="entry name" value="Spore Coat Polysaccharide Biosynthesis Protein SpsA, Chain A"/>
    <property type="match status" value="1"/>
</dbReference>
<keyword evidence="3" id="KW-1185">Reference proteome</keyword>
<dbReference type="AlphaFoldDB" id="A0A516V7C7"/>
<gene>
    <name evidence="2" type="ORF">FNZ56_11255</name>
</gene>
<dbReference type="Gene3D" id="3.40.50.300">
    <property type="entry name" value="P-loop containing nucleotide triphosphate hydrolases"/>
    <property type="match status" value="1"/>
</dbReference>
<dbReference type="Pfam" id="PF13692">
    <property type="entry name" value="Glyco_trans_1_4"/>
    <property type="match status" value="1"/>
</dbReference>
<dbReference type="Gene3D" id="3.40.50.2000">
    <property type="entry name" value="Glycogen Phosphorylase B"/>
    <property type="match status" value="1"/>
</dbReference>
<dbReference type="SUPFAM" id="SSF53448">
    <property type="entry name" value="Nucleotide-diphospho-sugar transferases"/>
    <property type="match status" value="1"/>
</dbReference>
<dbReference type="Gene3D" id="3.40.50.11010">
    <property type="match status" value="1"/>
</dbReference>
<evidence type="ECO:0000259" key="1">
    <source>
        <dbReference type="Pfam" id="PF00535"/>
    </source>
</evidence>
<feature type="domain" description="Glycosyltransferase 2-like" evidence="1">
    <location>
        <begin position="963"/>
        <end position="1130"/>
    </location>
</feature>
<dbReference type="PANTHER" id="PTHR43179">
    <property type="entry name" value="RHAMNOSYLTRANSFERASE WBBL"/>
    <property type="match status" value="1"/>
</dbReference>
<dbReference type="InterPro" id="IPR029044">
    <property type="entry name" value="Nucleotide-diphossugar_trans"/>
</dbReference>
<dbReference type="GO" id="GO:0016740">
    <property type="term" value="F:transferase activity"/>
    <property type="evidence" value="ECO:0007669"/>
    <property type="project" value="UniProtKB-KW"/>
</dbReference>
<dbReference type="PANTHER" id="PTHR43179:SF7">
    <property type="entry name" value="RHAMNOSYLTRANSFERASE WBBL"/>
    <property type="match status" value="1"/>
</dbReference>
<evidence type="ECO:0000313" key="3">
    <source>
        <dbReference type="Proteomes" id="UP000315891"/>
    </source>
</evidence>
<dbReference type="Pfam" id="PF00535">
    <property type="entry name" value="Glycos_transf_2"/>
    <property type="match status" value="1"/>
</dbReference>
<sequence>MTATTPRPNPADSAGFLVLGMHRSGTSVLARLLAAAGANPGERLVPGSLGNEEGHWEDAFAVETNERLLSALGYRWDDLRPLPRDWMRSEAAAVARAQVREYLRSSLSKHPLWAIKDPRMCLFAELWLEAFAEEGCRPSVLLLGRHPQEIAASLAVRDGMANGKAMLLWLRHALDAERATRGLPRAFIGYDELFTDPDGVMQRISRLPGGERLQATVGGSGDGSIVRQERRHHRHDGAALPEAVELAWRAHLAAAGGNDDPRAFDQADEALASADGLFAPVLQELDRERGVLWDRTARAEAALAKTTHNLADVPETLVQLRETVDAHRGQVIGAVGEVRETLGAHRGQVIGAVGEVRETLDAHRGQVIGAVGEVRETLGAHRDQVVGAVGEVRETLGAHRDQVVGAVGEVRATLDAHRGQLVDAVGEVRATLDAHRGQLVDVVSEVRQTLDAHHDQVVGVVAEVRETLDVRHGALVDAMGNQVGQLTLELREQRQAFQGEMARMHGRLQSLQYDSDLLQQVRMSWSWRITRPLRVLRRLLSGGRQARSERRKLAALLSGREADQPIEITADGSAVDTGIRQGDVPAAANPERPDVFVWAVIDWHFRTQRPQHLASALAGAGHRVFYLSNNLVDSESPGFRVESLDASGRLFQVNLHAAGAPGIYYGMPGPQTIANLRRSIGELMQWADSDGGLCILQHPFWLDIATAVPGSALLYDCMDHHAGFENNAPAVIEAEKRLTTSADLLIVTSDWLDRELADANPHRALIRNATEYAHFRDRPRRVYRDAKGRRIIGYYGAIAEWFDLELVRGIAERFPDCLVLLIGHDTIGAAAALSGLDNVEFTGEVAYGELPYYLHAFDVALLPFRVIELTLATNPVKVYEYLSAGKPVVVVDLPETAQFGGLVHRARDRGEFLAAIRESLDESGDAAARLAQARKAFASEQTWEHRAQELDAAIASMPVPRVSVIVLAFNNLELTRACLDSIEAHSHWPNLEVIVVDNASSDGTREFLREWEQGGAGRKAILNDGNLGFAAGNNVGLAAATGEYLVLLNNDTYVTPNWVRTLVNHLRRNPGVGIVGPVTNNIGNEARIEIHYGDMQEMRSAAAAYTRRHAGELLPIRTVAFFCVAMPRSTYETVGPLDPAFGVGFFEDDDYCRRVEAAGLGVACAEDAFVHHHLSASFDKLKAETRQQLFLTNKAIYEAKWGEWQPHRYRGQADAG</sequence>
<evidence type="ECO:0000313" key="2">
    <source>
        <dbReference type="EMBL" id="QDQ74413.1"/>
    </source>
</evidence>
<dbReference type="SUPFAM" id="SSF58113">
    <property type="entry name" value="Apolipoprotein A-I"/>
    <property type="match status" value="1"/>
</dbReference>
<dbReference type="RefSeq" id="WP_143879922.1">
    <property type="nucleotide sequence ID" value="NZ_BAABLZ010000001.1"/>
</dbReference>
<dbReference type="SUPFAM" id="SSF53756">
    <property type="entry name" value="UDP-Glycosyltransferase/glycogen phosphorylase"/>
    <property type="match status" value="1"/>
</dbReference>
<dbReference type="InterPro" id="IPR001173">
    <property type="entry name" value="Glyco_trans_2-like"/>
</dbReference>